<dbReference type="Gene3D" id="1.10.340.30">
    <property type="entry name" value="Hypothetical protein, domain 2"/>
    <property type="match status" value="1"/>
</dbReference>
<comment type="caution">
    <text evidence="14">The sequence shown here is derived from an EMBL/GenBank/DDBJ whole genome shotgun (WGS) entry which is preliminary data.</text>
</comment>
<dbReference type="Proteomes" id="UP000782843">
    <property type="component" value="Unassembled WGS sequence"/>
</dbReference>
<evidence type="ECO:0000259" key="13">
    <source>
        <dbReference type="SMART" id="SM00478"/>
    </source>
</evidence>
<dbReference type="GO" id="GO:0051539">
    <property type="term" value="F:4 iron, 4 sulfur cluster binding"/>
    <property type="evidence" value="ECO:0007669"/>
    <property type="project" value="UniProtKB-KW"/>
</dbReference>
<comment type="cofactor">
    <cofactor evidence="1">
        <name>[4Fe-4S] cluster</name>
        <dbReference type="ChEBI" id="CHEBI:49883"/>
    </cofactor>
</comment>
<evidence type="ECO:0000256" key="10">
    <source>
        <dbReference type="ARBA" id="ARBA00023204"/>
    </source>
</evidence>
<sequence length="164" mass="18398">VNKVTRVLFKNYPTLSDFANASIEDIEKAVYSTGYFKSKARYIKGSAEKLIADYGGKVPLSIHDLTTLPGVGRKTANVVLGVLNKNQDGVVVDTHVSRISYRLGLTTTRTNREKAEKELNVIIPKKEWEHYSLYLINHGRKYCIARNPKCETCPVRDICPKVGV</sequence>
<organism evidence="14 15">
    <name type="scientific">Candidatus Dojkabacteria bacterium</name>
    <dbReference type="NCBI Taxonomy" id="2099670"/>
    <lineage>
        <taxon>Bacteria</taxon>
        <taxon>Candidatus Dojkabacteria</taxon>
    </lineage>
</organism>
<feature type="non-terminal residue" evidence="14">
    <location>
        <position position="1"/>
    </location>
</feature>
<dbReference type="SUPFAM" id="SSF48150">
    <property type="entry name" value="DNA-glycosylase"/>
    <property type="match status" value="1"/>
</dbReference>
<keyword evidence="11" id="KW-0456">Lyase</keyword>
<keyword evidence="9" id="KW-0238">DNA-binding</keyword>
<dbReference type="PANTHER" id="PTHR10359">
    <property type="entry name" value="A/G-SPECIFIC ADENINE GLYCOSYLASE/ENDONUCLEASE III"/>
    <property type="match status" value="1"/>
</dbReference>
<reference evidence="14" key="2">
    <citation type="journal article" date="2021" name="Microbiome">
        <title>Successional dynamics and alternative stable states in a saline activated sludge microbial community over 9 years.</title>
        <authorList>
            <person name="Wang Y."/>
            <person name="Ye J."/>
            <person name="Ju F."/>
            <person name="Liu L."/>
            <person name="Boyd J.A."/>
            <person name="Deng Y."/>
            <person name="Parks D.H."/>
            <person name="Jiang X."/>
            <person name="Yin X."/>
            <person name="Woodcroft B.J."/>
            <person name="Tyson G.W."/>
            <person name="Hugenholtz P."/>
            <person name="Polz M.F."/>
            <person name="Zhang T."/>
        </authorList>
    </citation>
    <scope>NUCLEOTIDE SEQUENCE</scope>
    <source>
        <strain evidence="14">HKST-UBA10</strain>
    </source>
</reference>
<evidence type="ECO:0000256" key="6">
    <source>
        <dbReference type="ARBA" id="ARBA00022801"/>
    </source>
</evidence>
<comment type="similarity">
    <text evidence="2">Belongs to the Nth/MutY family.</text>
</comment>
<evidence type="ECO:0000256" key="9">
    <source>
        <dbReference type="ARBA" id="ARBA00023125"/>
    </source>
</evidence>
<dbReference type="Pfam" id="PF00633">
    <property type="entry name" value="HHH"/>
    <property type="match status" value="1"/>
</dbReference>
<dbReference type="InterPro" id="IPR003265">
    <property type="entry name" value="HhH-GPD_domain"/>
</dbReference>
<dbReference type="SMART" id="SM00478">
    <property type="entry name" value="ENDO3c"/>
    <property type="match status" value="1"/>
</dbReference>
<keyword evidence="8" id="KW-0411">Iron-sulfur</keyword>
<evidence type="ECO:0000256" key="11">
    <source>
        <dbReference type="ARBA" id="ARBA00023239"/>
    </source>
</evidence>
<keyword evidence="14" id="KW-0255">Endonuclease</keyword>
<evidence type="ECO:0000256" key="7">
    <source>
        <dbReference type="ARBA" id="ARBA00023004"/>
    </source>
</evidence>
<gene>
    <name evidence="14" type="ORF">KC660_03060</name>
</gene>
<name>A0A955L3T2_9BACT</name>
<dbReference type="PROSITE" id="PS01155">
    <property type="entry name" value="ENDONUCLEASE_III_2"/>
    <property type="match status" value="1"/>
</dbReference>
<dbReference type="SMART" id="SM00525">
    <property type="entry name" value="FES"/>
    <property type="match status" value="1"/>
</dbReference>
<evidence type="ECO:0000313" key="15">
    <source>
        <dbReference type="Proteomes" id="UP000782843"/>
    </source>
</evidence>
<evidence type="ECO:0000313" key="14">
    <source>
        <dbReference type="EMBL" id="MCA9382359.1"/>
    </source>
</evidence>
<keyword evidence="12" id="KW-0326">Glycosidase</keyword>
<dbReference type="InterPro" id="IPR011257">
    <property type="entry name" value="DNA_glycosylase"/>
</dbReference>
<reference evidence="14" key="1">
    <citation type="submission" date="2020-04" db="EMBL/GenBank/DDBJ databases">
        <authorList>
            <person name="Zhang T."/>
        </authorList>
    </citation>
    <scope>NUCLEOTIDE SEQUENCE</scope>
    <source>
        <strain evidence="14">HKST-UBA10</strain>
    </source>
</reference>
<dbReference type="FunFam" id="1.10.1670.10:FF:000001">
    <property type="entry name" value="Endonuclease III"/>
    <property type="match status" value="1"/>
</dbReference>
<dbReference type="EMBL" id="JAGQLG010000116">
    <property type="protein sequence ID" value="MCA9382359.1"/>
    <property type="molecule type" value="Genomic_DNA"/>
</dbReference>
<evidence type="ECO:0000256" key="4">
    <source>
        <dbReference type="ARBA" id="ARBA00022723"/>
    </source>
</evidence>
<evidence type="ECO:0000256" key="2">
    <source>
        <dbReference type="ARBA" id="ARBA00008343"/>
    </source>
</evidence>
<dbReference type="AlphaFoldDB" id="A0A955L3T2"/>
<dbReference type="CDD" id="cd00056">
    <property type="entry name" value="ENDO3c"/>
    <property type="match status" value="1"/>
</dbReference>
<keyword evidence="6" id="KW-0378">Hydrolase</keyword>
<dbReference type="InterPro" id="IPR004036">
    <property type="entry name" value="Endonuclease-III-like_CS2"/>
</dbReference>
<dbReference type="GO" id="GO:0006285">
    <property type="term" value="P:base-excision repair, AP site formation"/>
    <property type="evidence" value="ECO:0007669"/>
    <property type="project" value="TreeGrafter"/>
</dbReference>
<dbReference type="InterPro" id="IPR004035">
    <property type="entry name" value="Endouclease-III_FeS-bd_BS"/>
</dbReference>
<keyword evidence="14" id="KW-0540">Nuclease</keyword>
<dbReference type="InterPro" id="IPR023170">
    <property type="entry name" value="HhH_base_excis_C"/>
</dbReference>
<dbReference type="Gene3D" id="1.10.1670.10">
    <property type="entry name" value="Helix-hairpin-Helix base-excision DNA repair enzymes (C-terminal)"/>
    <property type="match status" value="1"/>
</dbReference>
<dbReference type="InterPro" id="IPR003651">
    <property type="entry name" value="Endonuclease3_FeS-loop_motif"/>
</dbReference>
<keyword evidence="3" id="KW-0004">4Fe-4S</keyword>
<dbReference type="GO" id="GO:0004519">
    <property type="term" value="F:endonuclease activity"/>
    <property type="evidence" value="ECO:0007669"/>
    <property type="project" value="UniProtKB-KW"/>
</dbReference>
<feature type="domain" description="HhH-GPD" evidence="13">
    <location>
        <begin position="1"/>
        <end position="141"/>
    </location>
</feature>
<dbReference type="PROSITE" id="PS00764">
    <property type="entry name" value="ENDONUCLEASE_III_1"/>
    <property type="match status" value="1"/>
</dbReference>
<dbReference type="PANTHER" id="PTHR10359:SF18">
    <property type="entry name" value="ENDONUCLEASE III"/>
    <property type="match status" value="1"/>
</dbReference>
<proteinExistence type="inferred from homology"/>
<protein>
    <submittedName>
        <fullName evidence="14">Endonuclease III</fullName>
    </submittedName>
</protein>
<keyword evidence="10" id="KW-0234">DNA repair</keyword>
<evidence type="ECO:0000256" key="12">
    <source>
        <dbReference type="ARBA" id="ARBA00023295"/>
    </source>
</evidence>
<dbReference type="Pfam" id="PF00730">
    <property type="entry name" value="HhH-GPD"/>
    <property type="match status" value="1"/>
</dbReference>
<evidence type="ECO:0000256" key="8">
    <source>
        <dbReference type="ARBA" id="ARBA00023014"/>
    </source>
</evidence>
<dbReference type="GO" id="GO:0046872">
    <property type="term" value="F:metal ion binding"/>
    <property type="evidence" value="ECO:0007669"/>
    <property type="project" value="UniProtKB-KW"/>
</dbReference>
<dbReference type="InterPro" id="IPR000445">
    <property type="entry name" value="HhH_motif"/>
</dbReference>
<evidence type="ECO:0000256" key="5">
    <source>
        <dbReference type="ARBA" id="ARBA00022763"/>
    </source>
</evidence>
<keyword evidence="4" id="KW-0479">Metal-binding</keyword>
<dbReference type="GO" id="GO:0016829">
    <property type="term" value="F:lyase activity"/>
    <property type="evidence" value="ECO:0007669"/>
    <property type="project" value="UniProtKB-KW"/>
</dbReference>
<evidence type="ECO:0000256" key="3">
    <source>
        <dbReference type="ARBA" id="ARBA00022485"/>
    </source>
</evidence>
<dbReference type="GO" id="GO:0003677">
    <property type="term" value="F:DNA binding"/>
    <property type="evidence" value="ECO:0007669"/>
    <property type="project" value="UniProtKB-KW"/>
</dbReference>
<keyword evidence="5" id="KW-0227">DNA damage</keyword>
<evidence type="ECO:0000256" key="1">
    <source>
        <dbReference type="ARBA" id="ARBA00001966"/>
    </source>
</evidence>
<dbReference type="Pfam" id="PF10576">
    <property type="entry name" value="EndIII_4Fe-2S"/>
    <property type="match status" value="1"/>
</dbReference>
<accession>A0A955L3T2</accession>
<dbReference type="FunFam" id="1.10.340.30:FF:000001">
    <property type="entry name" value="Endonuclease III"/>
    <property type="match status" value="1"/>
</dbReference>
<keyword evidence="7" id="KW-0408">Iron</keyword>
<dbReference type="GO" id="GO:0019104">
    <property type="term" value="F:DNA N-glycosylase activity"/>
    <property type="evidence" value="ECO:0007669"/>
    <property type="project" value="UniProtKB-ARBA"/>
</dbReference>